<gene>
    <name evidence="2" type="ORF">SAMN06297387_1136</name>
</gene>
<dbReference type="OrthoDB" id="9553349at2"/>
<feature type="transmembrane region" description="Helical" evidence="1">
    <location>
        <begin position="189"/>
        <end position="209"/>
    </location>
</feature>
<name>A0A286DYV9_9ACTN</name>
<dbReference type="AlphaFoldDB" id="A0A286DYV9"/>
<feature type="transmembrane region" description="Helical" evidence="1">
    <location>
        <begin position="122"/>
        <end position="145"/>
    </location>
</feature>
<feature type="transmembrane region" description="Helical" evidence="1">
    <location>
        <begin position="221"/>
        <end position="243"/>
    </location>
</feature>
<organism evidence="2 3">
    <name type="scientific">Streptomyces zhaozhouensis</name>
    <dbReference type="NCBI Taxonomy" id="1300267"/>
    <lineage>
        <taxon>Bacteria</taxon>
        <taxon>Bacillati</taxon>
        <taxon>Actinomycetota</taxon>
        <taxon>Actinomycetes</taxon>
        <taxon>Kitasatosporales</taxon>
        <taxon>Streptomycetaceae</taxon>
        <taxon>Streptomyces</taxon>
    </lineage>
</organism>
<feature type="transmembrane region" description="Helical" evidence="1">
    <location>
        <begin position="63"/>
        <end position="88"/>
    </location>
</feature>
<dbReference type="RefSeq" id="WP_107500850.1">
    <property type="nucleotide sequence ID" value="NZ_OCNE01000013.1"/>
</dbReference>
<feature type="transmembrane region" description="Helical" evidence="1">
    <location>
        <begin position="157"/>
        <end position="177"/>
    </location>
</feature>
<evidence type="ECO:0000313" key="2">
    <source>
        <dbReference type="EMBL" id="SOD63847.1"/>
    </source>
</evidence>
<dbReference type="EMBL" id="OCNE01000013">
    <property type="protein sequence ID" value="SOD63847.1"/>
    <property type="molecule type" value="Genomic_DNA"/>
</dbReference>
<keyword evidence="3" id="KW-1185">Reference proteome</keyword>
<evidence type="ECO:0000313" key="3">
    <source>
        <dbReference type="Proteomes" id="UP000219072"/>
    </source>
</evidence>
<keyword evidence="1" id="KW-1133">Transmembrane helix</keyword>
<feature type="transmembrane region" description="Helical" evidence="1">
    <location>
        <begin position="28"/>
        <end position="48"/>
    </location>
</feature>
<dbReference type="Pfam" id="PF12730">
    <property type="entry name" value="ABC2_membrane_4"/>
    <property type="match status" value="1"/>
</dbReference>
<dbReference type="Proteomes" id="UP000219072">
    <property type="component" value="Unassembled WGS sequence"/>
</dbReference>
<protein>
    <submittedName>
        <fullName evidence="2">ABC-2 family transporter protein</fullName>
    </submittedName>
</protein>
<keyword evidence="1" id="KW-0812">Transmembrane</keyword>
<keyword evidence="1" id="KW-0472">Membrane</keyword>
<reference evidence="2 3" key="1">
    <citation type="submission" date="2017-09" db="EMBL/GenBank/DDBJ databases">
        <authorList>
            <person name="Ehlers B."/>
            <person name="Leendertz F.H."/>
        </authorList>
    </citation>
    <scope>NUCLEOTIDE SEQUENCE [LARGE SCALE GENOMIC DNA]</scope>
    <source>
        <strain evidence="2 3">CGMCC 4.7095</strain>
    </source>
</reference>
<accession>A0A286DYV9</accession>
<sequence>MPRLDRERVSVVFRRDFGEFVRWRSYRLVMVLTAVAAVVVISGFVAFLRSDTGRIDGTDGDSILPAATGVVVFLLAMLPPTVCLPLFATDTLTREKNSGVMEALLATPLTPAEIRQGKSMAVFLPALPAALLGPLLAVAAVNVFVSLPVNDEPLVPAPLLLTVLVLVPLFFLALTNLTIELSMVSSPELAVSPSYLIGFAMLAGVPLGAITEVFDPTSWGFLGGALVVTAAMWALVWLGARWLTTDRVVLSR</sequence>
<proteinExistence type="predicted"/>
<evidence type="ECO:0000256" key="1">
    <source>
        <dbReference type="SAM" id="Phobius"/>
    </source>
</evidence>